<organism evidence="1 2">
    <name type="scientific">Mycena indigotica</name>
    <dbReference type="NCBI Taxonomy" id="2126181"/>
    <lineage>
        <taxon>Eukaryota</taxon>
        <taxon>Fungi</taxon>
        <taxon>Dikarya</taxon>
        <taxon>Basidiomycota</taxon>
        <taxon>Agaricomycotina</taxon>
        <taxon>Agaricomycetes</taxon>
        <taxon>Agaricomycetidae</taxon>
        <taxon>Agaricales</taxon>
        <taxon>Marasmiineae</taxon>
        <taxon>Mycenaceae</taxon>
        <taxon>Mycena</taxon>
    </lineage>
</organism>
<dbReference type="CDD" id="cd07822">
    <property type="entry name" value="SRPBCC_4"/>
    <property type="match status" value="1"/>
</dbReference>
<evidence type="ECO:0000313" key="1">
    <source>
        <dbReference type="EMBL" id="KAF7290641.1"/>
    </source>
</evidence>
<dbReference type="Proteomes" id="UP000636479">
    <property type="component" value="Unassembled WGS sequence"/>
</dbReference>
<comment type="caution">
    <text evidence="1">The sequence shown here is derived from an EMBL/GenBank/DDBJ whole genome shotgun (WGS) entry which is preliminary data.</text>
</comment>
<reference evidence="1" key="1">
    <citation type="submission" date="2020-05" db="EMBL/GenBank/DDBJ databases">
        <title>Mycena genomes resolve the evolution of fungal bioluminescence.</title>
        <authorList>
            <person name="Tsai I.J."/>
        </authorList>
    </citation>
    <scope>NUCLEOTIDE SEQUENCE</scope>
    <source>
        <strain evidence="1">171206Taipei</strain>
    </source>
</reference>
<dbReference type="OrthoDB" id="509124at2759"/>
<dbReference type="SUPFAM" id="SSF55961">
    <property type="entry name" value="Bet v1-like"/>
    <property type="match status" value="1"/>
</dbReference>
<gene>
    <name evidence="1" type="ORF">MIND_01304400</name>
</gene>
<dbReference type="RefSeq" id="XP_037214001.1">
    <property type="nucleotide sequence ID" value="XM_037369503.1"/>
</dbReference>
<dbReference type="EMBL" id="JACAZF010000014">
    <property type="protein sequence ID" value="KAF7290641.1"/>
    <property type="molecule type" value="Genomic_DNA"/>
</dbReference>
<proteinExistence type="predicted"/>
<keyword evidence="2" id="KW-1185">Reference proteome</keyword>
<dbReference type="InterPro" id="IPR023393">
    <property type="entry name" value="START-like_dom_sf"/>
</dbReference>
<evidence type="ECO:0008006" key="3">
    <source>
        <dbReference type="Google" id="ProtNLM"/>
    </source>
</evidence>
<dbReference type="AlphaFoldDB" id="A0A8H6VSS9"/>
<protein>
    <recommendedName>
        <fullName evidence="3">Polyketide cyclase/dehydrase</fullName>
    </recommendedName>
</protein>
<evidence type="ECO:0000313" key="2">
    <source>
        <dbReference type="Proteomes" id="UP000636479"/>
    </source>
</evidence>
<dbReference type="Pfam" id="PF10604">
    <property type="entry name" value="Polyketide_cyc2"/>
    <property type="match status" value="1"/>
</dbReference>
<accession>A0A8H6VSS9</accession>
<dbReference type="Gene3D" id="3.30.530.20">
    <property type="match status" value="1"/>
</dbReference>
<name>A0A8H6VSS9_9AGAR</name>
<dbReference type="GeneID" id="59352019"/>
<dbReference type="InterPro" id="IPR019587">
    <property type="entry name" value="Polyketide_cyclase/dehydratase"/>
</dbReference>
<sequence>MSTPAASFALPVASEWPTYISRSVVIDAPREKVWSVFTDFKAYPEWNPYWRECTLLDEHKRPLGAGTPVAAGHRLSLKLHIPPTMDDTVGTHDMVEALSHVEAGAHLVWTVSWGFLLRSVRLHHFADVEGEAGAGRKTEVVVVSAIGGLAGRMMPKGMLADLTMSIEAMNAALKKRCEAM</sequence>